<protein>
    <submittedName>
        <fullName evidence="1">Uncharacterized protein</fullName>
    </submittedName>
</protein>
<gene>
    <name evidence="1" type="ORF">OINT_2000002</name>
</gene>
<dbReference type="AlphaFoldDB" id="C4WKV4"/>
<dbReference type="Proteomes" id="UP000004386">
    <property type="component" value="Unassembled WGS sequence"/>
</dbReference>
<proteinExistence type="predicted"/>
<dbReference type="HOGENOM" id="CLU_2771805_0_0_5"/>
<evidence type="ECO:0000313" key="2">
    <source>
        <dbReference type="Proteomes" id="UP000004386"/>
    </source>
</evidence>
<evidence type="ECO:0000313" key="1">
    <source>
        <dbReference type="EMBL" id="EEQ92880.1"/>
    </source>
</evidence>
<name>C4WKV4_9HYPH</name>
<sequence>MISVFSKIPARSAIFELREEDIHLDRCRCSLKARAYPISLYENNPLPTQAHDQHALRGLAASGFPGVGG</sequence>
<comment type="caution">
    <text evidence="1">The sequence shown here is derived from an EMBL/GenBank/DDBJ whole genome shotgun (WGS) entry which is preliminary data.</text>
</comment>
<accession>C4WKV4</accession>
<dbReference type="EMBL" id="ACQA01000002">
    <property type="protein sequence ID" value="EEQ92880.1"/>
    <property type="molecule type" value="Genomic_DNA"/>
</dbReference>
<reference evidence="1 2" key="1">
    <citation type="submission" date="2009-05" db="EMBL/GenBank/DDBJ databases">
        <authorList>
            <person name="Setubal J.C."/>
            <person name="Boyle S."/>
            <person name="Crasta O.R."/>
            <person name="Gillespie J.J."/>
            <person name="Kenyon R.W."/>
            <person name="Lu J."/>
            <person name="Mane S."/>
            <person name="Nagrani S."/>
            <person name="Shallom J.M."/>
            <person name="Shallom S."/>
            <person name="Shukla M."/>
            <person name="Snyder E.E."/>
            <person name="Sobral B.W."/>
            <person name="Wattam A.R."/>
            <person name="Will R."/>
            <person name="Williams K."/>
            <person name="Yoo H."/>
            <person name="Munk C."/>
            <person name="Tapia R."/>
            <person name="Green L."/>
            <person name="Rogers Y."/>
            <person name="Detter J.C."/>
            <person name="Bruce D."/>
            <person name="Brettin T.S."/>
            <person name="Tsolis R."/>
        </authorList>
    </citation>
    <scope>NUCLEOTIDE SEQUENCE [LARGE SCALE GENOMIC DNA]</scope>
    <source>
        <strain evidence="1 2">LMG 3301</strain>
    </source>
</reference>
<organism evidence="1 2">
    <name type="scientific">Brucella intermedia LMG 3301</name>
    <dbReference type="NCBI Taxonomy" id="641118"/>
    <lineage>
        <taxon>Bacteria</taxon>
        <taxon>Pseudomonadati</taxon>
        <taxon>Pseudomonadota</taxon>
        <taxon>Alphaproteobacteria</taxon>
        <taxon>Hyphomicrobiales</taxon>
        <taxon>Brucellaceae</taxon>
        <taxon>Brucella/Ochrobactrum group</taxon>
        <taxon>Brucella</taxon>
    </lineage>
</organism>